<evidence type="ECO:0000313" key="4">
    <source>
        <dbReference type="Proteomes" id="UP001165343"/>
    </source>
</evidence>
<dbReference type="InterPro" id="IPR002059">
    <property type="entry name" value="CSP_DNA-bd"/>
</dbReference>
<evidence type="ECO:0000259" key="2">
    <source>
        <dbReference type="PROSITE" id="PS51857"/>
    </source>
</evidence>
<evidence type="ECO:0000313" key="3">
    <source>
        <dbReference type="EMBL" id="MCL6678704.1"/>
    </source>
</evidence>
<sequence length="229" mass="24794">MARTTQPQPQPAKAKKSSRRPVAVDAASSETVELEIAAQEPDELHVEAAQAAEEIASTEDGAAPISARVKWFDATRGFGFLVSDSVDGDILVHFSVLKEHGRRSLPEGAVVECIPAKLERGLQAKKVISIDTTESVVPVRRVATPAQRADRGELAANAGDFERVEVKWFNRAKGYGFLNRPGIDGEDVFVHMETVRNSGLGEIQQGEMVEARIAEGRKGLTAVELRPLS</sequence>
<dbReference type="InterPro" id="IPR050181">
    <property type="entry name" value="Cold_shock_domain"/>
</dbReference>
<dbReference type="SUPFAM" id="SSF50249">
    <property type="entry name" value="Nucleic acid-binding proteins"/>
    <property type="match status" value="2"/>
</dbReference>
<dbReference type="EMBL" id="JAMGBC010000001">
    <property type="protein sequence ID" value="MCL6678704.1"/>
    <property type="molecule type" value="Genomic_DNA"/>
</dbReference>
<dbReference type="CDD" id="cd04458">
    <property type="entry name" value="CSP_CDS"/>
    <property type="match status" value="2"/>
</dbReference>
<comment type="caution">
    <text evidence="3">The sequence shown here is derived from an EMBL/GenBank/DDBJ whole genome shotgun (WGS) entry which is preliminary data.</text>
</comment>
<accession>A0ABT0REK2</accession>
<dbReference type="PROSITE" id="PS51857">
    <property type="entry name" value="CSD_2"/>
    <property type="match status" value="2"/>
</dbReference>
<proteinExistence type="predicted"/>
<dbReference type="Pfam" id="PF00313">
    <property type="entry name" value="CSD"/>
    <property type="match status" value="2"/>
</dbReference>
<protein>
    <submittedName>
        <fullName evidence="3">Cold shock domain-containing protein</fullName>
    </submittedName>
</protein>
<dbReference type="SMART" id="SM00357">
    <property type="entry name" value="CSP"/>
    <property type="match status" value="2"/>
</dbReference>
<reference evidence="3" key="1">
    <citation type="submission" date="2022-05" db="EMBL/GenBank/DDBJ databases">
        <authorList>
            <person name="Jo J.-H."/>
            <person name="Im W.-T."/>
        </authorList>
    </citation>
    <scope>NUCLEOTIDE SEQUENCE</scope>
    <source>
        <strain evidence="3">RG327</strain>
    </source>
</reference>
<gene>
    <name evidence="3" type="ORF">LZ519_05140</name>
</gene>
<dbReference type="PANTHER" id="PTHR11544">
    <property type="entry name" value="COLD SHOCK DOMAIN CONTAINING PROTEINS"/>
    <property type="match status" value="1"/>
</dbReference>
<dbReference type="Proteomes" id="UP001165343">
    <property type="component" value="Unassembled WGS sequence"/>
</dbReference>
<organism evidence="3 4">
    <name type="scientific">Sphingomonas anseongensis</name>
    <dbReference type="NCBI Taxonomy" id="2908207"/>
    <lineage>
        <taxon>Bacteria</taxon>
        <taxon>Pseudomonadati</taxon>
        <taxon>Pseudomonadota</taxon>
        <taxon>Alphaproteobacteria</taxon>
        <taxon>Sphingomonadales</taxon>
        <taxon>Sphingomonadaceae</taxon>
        <taxon>Sphingomonas</taxon>
    </lineage>
</organism>
<feature type="domain" description="CSD" evidence="2">
    <location>
        <begin position="161"/>
        <end position="227"/>
    </location>
</feature>
<feature type="domain" description="CSD" evidence="2">
    <location>
        <begin position="64"/>
        <end position="129"/>
    </location>
</feature>
<dbReference type="InterPro" id="IPR012340">
    <property type="entry name" value="NA-bd_OB-fold"/>
</dbReference>
<keyword evidence="4" id="KW-1185">Reference proteome</keyword>
<dbReference type="PRINTS" id="PR00050">
    <property type="entry name" value="COLDSHOCK"/>
</dbReference>
<dbReference type="Gene3D" id="2.40.50.140">
    <property type="entry name" value="Nucleic acid-binding proteins"/>
    <property type="match status" value="2"/>
</dbReference>
<name>A0ABT0REK2_9SPHN</name>
<dbReference type="InterPro" id="IPR011129">
    <property type="entry name" value="CSD"/>
</dbReference>
<evidence type="ECO:0000256" key="1">
    <source>
        <dbReference type="SAM" id="MobiDB-lite"/>
    </source>
</evidence>
<feature type="region of interest" description="Disordered" evidence="1">
    <location>
        <begin position="1"/>
        <end position="28"/>
    </location>
</feature>
<dbReference type="RefSeq" id="WP_249867645.1">
    <property type="nucleotide sequence ID" value="NZ_JAMGBC010000001.1"/>
</dbReference>